<dbReference type="SUPFAM" id="SSF53244">
    <property type="entry name" value="MurD-like peptide ligases, peptide-binding domain"/>
    <property type="match status" value="1"/>
</dbReference>
<evidence type="ECO:0000256" key="6">
    <source>
        <dbReference type="ARBA" id="ARBA00022840"/>
    </source>
</evidence>
<gene>
    <name evidence="13" type="ORF">IQ215_10405</name>
</gene>
<dbReference type="InterPro" id="IPR036565">
    <property type="entry name" value="Mur-like_cat_sf"/>
</dbReference>
<protein>
    <recommendedName>
        <fullName evidence="2">tetrahydrofolate synthase</fullName>
        <ecNumber evidence="2">6.3.2.17</ecNumber>
    </recommendedName>
    <alternativeName>
        <fullName evidence="8">Tetrahydrofolylpolyglutamate synthase</fullName>
    </alternativeName>
</protein>
<keyword evidence="3 10" id="KW-0436">Ligase</keyword>
<reference evidence="13 14" key="1">
    <citation type="submission" date="2020-10" db="EMBL/GenBank/DDBJ databases">
        <authorList>
            <person name="Castelo-Branco R."/>
            <person name="Eusebio N."/>
            <person name="Adriana R."/>
            <person name="Vieira A."/>
            <person name="Brugerolle De Fraissinette N."/>
            <person name="Rezende De Castro R."/>
            <person name="Schneider M.P."/>
            <person name="Vasconcelos V."/>
            <person name="Leao P.N."/>
        </authorList>
    </citation>
    <scope>NUCLEOTIDE SEQUENCE [LARGE SCALE GENOMIC DNA]</scope>
    <source>
        <strain evidence="13 14">LEGE 03274</strain>
    </source>
</reference>
<keyword evidence="6 10" id="KW-0067">ATP-binding</keyword>
<feature type="domain" description="Mur ligase central" evidence="12">
    <location>
        <begin position="47"/>
        <end position="223"/>
    </location>
</feature>
<comment type="caution">
    <text evidence="13">The sequence shown here is derived from an EMBL/GenBank/DDBJ whole genome shotgun (WGS) entry which is preliminary data.</text>
</comment>
<organism evidence="13 14">
    <name type="scientific">Cyanobacterium stanieri LEGE 03274</name>
    <dbReference type="NCBI Taxonomy" id="1828756"/>
    <lineage>
        <taxon>Bacteria</taxon>
        <taxon>Bacillati</taxon>
        <taxon>Cyanobacteriota</taxon>
        <taxon>Cyanophyceae</taxon>
        <taxon>Oscillatoriophycideae</taxon>
        <taxon>Chroococcales</taxon>
        <taxon>Geminocystaceae</taxon>
        <taxon>Cyanobacterium</taxon>
    </lineage>
</organism>
<evidence type="ECO:0000256" key="8">
    <source>
        <dbReference type="ARBA" id="ARBA00030592"/>
    </source>
</evidence>
<sequence length="430" mass="47828">MVANKQGEITDLLQPFQRFGINLGLVRIKKLLAELGNPQEKVPFIHVAGTNGKGSVCAYLSSILTEAGYKTGRFISPHLISWNERISINNQYIGDDDLIKILHHIKEIIALRPADSPPEEYPTQFEVITAASWLYFAQCQVDVAVMEVGLGGRLDATNVSDRPLASIITSISREHWQRLGDTLAKIATEKAGVIKQGCPVVVGKLPPEAHEVVMEKIKTLQCPYILIEPAQKITKNQQPWATHQGIEYPLSLNGDIQLHNSAIAIATIQILINKGWHINNQAIIEGMKKTRWQGRLQWIKWQNKSILIDGAHNVDSAKILRNYVDTLDKKTTWVMGMLSTKDHQGILKTLLKSGDQLILVPVPDHSSTEPRELAHIAQQTCPDLDKIQIASELFQGLNQALTMTKNKANTIVICGSLYLLGYFLGNIPET</sequence>
<dbReference type="SUPFAM" id="SSF53623">
    <property type="entry name" value="MurD-like peptide ligases, catalytic domain"/>
    <property type="match status" value="1"/>
</dbReference>
<evidence type="ECO:0000259" key="11">
    <source>
        <dbReference type="Pfam" id="PF02875"/>
    </source>
</evidence>
<comment type="similarity">
    <text evidence="1 10">Belongs to the folylpolyglutamate synthase family.</text>
</comment>
<dbReference type="PROSITE" id="PS01011">
    <property type="entry name" value="FOLYLPOLYGLU_SYNT_1"/>
    <property type="match status" value="1"/>
</dbReference>
<evidence type="ECO:0000259" key="12">
    <source>
        <dbReference type="Pfam" id="PF08245"/>
    </source>
</evidence>
<keyword evidence="14" id="KW-1185">Reference proteome</keyword>
<evidence type="ECO:0000256" key="7">
    <source>
        <dbReference type="ARBA" id="ARBA00022842"/>
    </source>
</evidence>
<evidence type="ECO:0000256" key="2">
    <source>
        <dbReference type="ARBA" id="ARBA00013025"/>
    </source>
</evidence>
<feature type="domain" description="Mur ligase C-terminal" evidence="11">
    <location>
        <begin position="294"/>
        <end position="416"/>
    </location>
</feature>
<dbReference type="Pfam" id="PF08245">
    <property type="entry name" value="Mur_ligase_M"/>
    <property type="match status" value="1"/>
</dbReference>
<dbReference type="Gene3D" id="3.40.1190.10">
    <property type="entry name" value="Mur-like, catalytic domain"/>
    <property type="match status" value="1"/>
</dbReference>
<evidence type="ECO:0000256" key="3">
    <source>
        <dbReference type="ARBA" id="ARBA00022598"/>
    </source>
</evidence>
<dbReference type="Pfam" id="PF02875">
    <property type="entry name" value="Mur_ligase_C"/>
    <property type="match status" value="1"/>
</dbReference>
<evidence type="ECO:0000256" key="4">
    <source>
        <dbReference type="ARBA" id="ARBA00022723"/>
    </source>
</evidence>
<dbReference type="EC" id="6.3.2.17" evidence="2"/>
<evidence type="ECO:0000256" key="9">
    <source>
        <dbReference type="ARBA" id="ARBA00047493"/>
    </source>
</evidence>
<proteinExistence type="inferred from homology"/>
<dbReference type="InterPro" id="IPR036615">
    <property type="entry name" value="Mur_ligase_C_dom_sf"/>
</dbReference>
<dbReference type="PIRSF" id="PIRSF001563">
    <property type="entry name" value="Folylpolyglu_synth"/>
    <property type="match status" value="1"/>
</dbReference>
<evidence type="ECO:0000256" key="1">
    <source>
        <dbReference type="ARBA" id="ARBA00008276"/>
    </source>
</evidence>
<dbReference type="PANTHER" id="PTHR11136:SF0">
    <property type="entry name" value="DIHYDROFOLATE SYNTHETASE-RELATED"/>
    <property type="match status" value="1"/>
</dbReference>
<dbReference type="NCBIfam" id="TIGR01499">
    <property type="entry name" value="folC"/>
    <property type="match status" value="1"/>
</dbReference>
<keyword evidence="5 10" id="KW-0547">Nucleotide-binding</keyword>
<comment type="catalytic activity">
    <reaction evidence="9">
        <text>(6S)-5,6,7,8-tetrahydrofolyl-(gamma-L-Glu)(n) + L-glutamate + ATP = (6S)-5,6,7,8-tetrahydrofolyl-(gamma-L-Glu)(n+1) + ADP + phosphate + H(+)</text>
        <dbReference type="Rhea" id="RHEA:10580"/>
        <dbReference type="Rhea" id="RHEA-COMP:14738"/>
        <dbReference type="Rhea" id="RHEA-COMP:14740"/>
        <dbReference type="ChEBI" id="CHEBI:15378"/>
        <dbReference type="ChEBI" id="CHEBI:29985"/>
        <dbReference type="ChEBI" id="CHEBI:30616"/>
        <dbReference type="ChEBI" id="CHEBI:43474"/>
        <dbReference type="ChEBI" id="CHEBI:141005"/>
        <dbReference type="ChEBI" id="CHEBI:456216"/>
        <dbReference type="EC" id="6.3.2.17"/>
    </reaction>
</comment>
<evidence type="ECO:0000256" key="5">
    <source>
        <dbReference type="ARBA" id="ARBA00022741"/>
    </source>
</evidence>
<dbReference type="InterPro" id="IPR018109">
    <property type="entry name" value="Folylpolyglutamate_synth_CS"/>
</dbReference>
<accession>A0ABR9V5E6</accession>
<dbReference type="PANTHER" id="PTHR11136">
    <property type="entry name" value="FOLYLPOLYGLUTAMATE SYNTHASE-RELATED"/>
    <property type="match status" value="1"/>
</dbReference>
<evidence type="ECO:0000313" key="14">
    <source>
        <dbReference type="Proteomes" id="UP000654604"/>
    </source>
</evidence>
<evidence type="ECO:0000256" key="10">
    <source>
        <dbReference type="PIRNR" id="PIRNR001563"/>
    </source>
</evidence>
<dbReference type="InterPro" id="IPR001645">
    <property type="entry name" value="Folylpolyglutamate_synth"/>
</dbReference>
<name>A0ABR9V5E6_9CHRO</name>
<dbReference type="EMBL" id="JADEWC010000023">
    <property type="protein sequence ID" value="MBE9223105.1"/>
    <property type="molecule type" value="Genomic_DNA"/>
</dbReference>
<dbReference type="InterPro" id="IPR004101">
    <property type="entry name" value="Mur_ligase_C"/>
</dbReference>
<dbReference type="Gene3D" id="3.90.190.20">
    <property type="entry name" value="Mur ligase, C-terminal domain"/>
    <property type="match status" value="1"/>
</dbReference>
<dbReference type="InterPro" id="IPR013221">
    <property type="entry name" value="Mur_ligase_cen"/>
</dbReference>
<keyword evidence="4" id="KW-0479">Metal-binding</keyword>
<evidence type="ECO:0000313" key="13">
    <source>
        <dbReference type="EMBL" id="MBE9223105.1"/>
    </source>
</evidence>
<dbReference type="Proteomes" id="UP000654604">
    <property type="component" value="Unassembled WGS sequence"/>
</dbReference>
<keyword evidence="7" id="KW-0460">Magnesium</keyword>